<proteinExistence type="predicted"/>
<dbReference type="AlphaFoldDB" id="A0A182WN48"/>
<sequence>MAVSSRTGTRQRIIFGQKICIFYYSEL</sequence>
<dbReference type="EnsemblMetazoa" id="AMIN014148-RA">
    <property type="protein sequence ID" value="AMIN014148-PA"/>
    <property type="gene ID" value="AMIN014148"/>
</dbReference>
<reference evidence="2" key="1">
    <citation type="submission" date="2013-03" db="EMBL/GenBank/DDBJ databases">
        <title>The Genome Sequence of Anopheles minimus MINIMUS1.</title>
        <authorList>
            <consortium name="The Broad Institute Genomics Platform"/>
            <person name="Neafsey D.E."/>
            <person name="Walton C."/>
            <person name="Walker B."/>
            <person name="Young S.K."/>
            <person name="Zeng Q."/>
            <person name="Gargeya S."/>
            <person name="Fitzgerald M."/>
            <person name="Haas B."/>
            <person name="Abouelleil A."/>
            <person name="Allen A.W."/>
            <person name="Alvarado L."/>
            <person name="Arachchi H.M."/>
            <person name="Berlin A.M."/>
            <person name="Chapman S.B."/>
            <person name="Gainer-Dewar J."/>
            <person name="Goldberg J."/>
            <person name="Griggs A."/>
            <person name="Gujja S."/>
            <person name="Hansen M."/>
            <person name="Howarth C."/>
            <person name="Imamovic A."/>
            <person name="Ireland A."/>
            <person name="Larimer J."/>
            <person name="McCowan C."/>
            <person name="Murphy C."/>
            <person name="Pearson M."/>
            <person name="Poon T.W."/>
            <person name="Priest M."/>
            <person name="Roberts A."/>
            <person name="Saif S."/>
            <person name="Shea T."/>
            <person name="Sisk P."/>
            <person name="Sykes S."/>
            <person name="Wortman J."/>
            <person name="Nusbaum C."/>
            <person name="Birren B."/>
        </authorList>
    </citation>
    <scope>NUCLEOTIDE SEQUENCE [LARGE SCALE GENOMIC DNA]</scope>
    <source>
        <strain evidence="2">MINIMUS1</strain>
    </source>
</reference>
<accession>A0A182WN48</accession>
<dbReference type="Proteomes" id="UP000075920">
    <property type="component" value="Unassembled WGS sequence"/>
</dbReference>
<reference evidence="1" key="2">
    <citation type="submission" date="2020-05" db="UniProtKB">
        <authorList>
            <consortium name="EnsemblMetazoa"/>
        </authorList>
    </citation>
    <scope>IDENTIFICATION</scope>
    <source>
        <strain evidence="1">MINIMUS1</strain>
    </source>
</reference>
<organism evidence="1 2">
    <name type="scientific">Anopheles minimus</name>
    <dbReference type="NCBI Taxonomy" id="112268"/>
    <lineage>
        <taxon>Eukaryota</taxon>
        <taxon>Metazoa</taxon>
        <taxon>Ecdysozoa</taxon>
        <taxon>Arthropoda</taxon>
        <taxon>Hexapoda</taxon>
        <taxon>Insecta</taxon>
        <taxon>Pterygota</taxon>
        <taxon>Neoptera</taxon>
        <taxon>Endopterygota</taxon>
        <taxon>Diptera</taxon>
        <taxon>Nematocera</taxon>
        <taxon>Culicoidea</taxon>
        <taxon>Culicidae</taxon>
        <taxon>Anophelinae</taxon>
        <taxon>Anopheles</taxon>
    </lineage>
</organism>
<protein>
    <submittedName>
        <fullName evidence="1">Uncharacterized protein</fullName>
    </submittedName>
</protein>
<name>A0A182WN48_9DIPT</name>
<dbReference type="VEuPathDB" id="VectorBase:AMIN014148"/>
<keyword evidence="2" id="KW-1185">Reference proteome</keyword>
<evidence type="ECO:0000313" key="1">
    <source>
        <dbReference type="EnsemblMetazoa" id="AMIN014148-PA"/>
    </source>
</evidence>
<evidence type="ECO:0000313" key="2">
    <source>
        <dbReference type="Proteomes" id="UP000075920"/>
    </source>
</evidence>